<dbReference type="EMBL" id="CP158490">
    <property type="protein sequence ID" value="XBY26346.1"/>
    <property type="molecule type" value="Genomic_DNA"/>
</dbReference>
<reference evidence="1" key="1">
    <citation type="submission" date="2024-06" db="EMBL/GenBank/DDBJ databases">
        <authorList>
            <person name="Wu L."/>
        </authorList>
    </citation>
    <scope>NUCLEOTIDE SEQUENCE</scope>
    <source>
        <strain evidence="1">W17</strain>
    </source>
</reference>
<accession>A0AAU7X3A2</accession>
<organism evidence="1">
    <name type="scientific">Pseudomonas sp. W17</name>
    <dbReference type="NCBI Taxonomy" id="3144407"/>
    <lineage>
        <taxon>Bacteria</taxon>
        <taxon>Pseudomonadati</taxon>
        <taxon>Pseudomonadota</taxon>
        <taxon>Gammaproteobacteria</taxon>
        <taxon>Pseudomonadales</taxon>
        <taxon>Pseudomonadaceae</taxon>
        <taxon>Pseudomonas</taxon>
    </lineage>
</organism>
<sequence>MSNLISVPRDLAVDLLDGLRITQERARKELRALLAKPAEQGQGEPVAWDIYWTDNGDFYFTLRNKERLFKYTDDADFRVVPLYTRPAEQPEPISSTSDKYKAELYDEVWQLARDMGFGNVTDALMKLKKQTAPVAEQERRQMIIERYPNVDPLQYEAAVNGLAAAPVAVVLSEPFCRQKLAAEGKPYPRSNCAVCGPFSPKWRECDAMIEAARLNPPQQ</sequence>
<dbReference type="RefSeq" id="WP_350404542.1">
    <property type="nucleotide sequence ID" value="NZ_CP158490.1"/>
</dbReference>
<dbReference type="AlphaFoldDB" id="A0AAU7X3A2"/>
<protein>
    <submittedName>
        <fullName evidence="1">Uncharacterized protein</fullName>
    </submittedName>
</protein>
<evidence type="ECO:0000313" key="1">
    <source>
        <dbReference type="EMBL" id="XBY26346.1"/>
    </source>
</evidence>
<proteinExistence type="predicted"/>
<gene>
    <name evidence="1" type="ORF">ABCR88_11110</name>
</gene>
<name>A0AAU7X3A2_9PSED</name>